<dbReference type="InterPro" id="IPR023393">
    <property type="entry name" value="START-like_dom_sf"/>
</dbReference>
<evidence type="ECO:0000313" key="3">
    <source>
        <dbReference type="EMBL" id="RDI60228.1"/>
    </source>
</evidence>
<comment type="caution">
    <text evidence="3">The sequence shown here is derived from an EMBL/GenBank/DDBJ whole genome shotgun (WGS) entry which is preliminary data.</text>
</comment>
<dbReference type="Gene3D" id="3.30.530.20">
    <property type="match status" value="1"/>
</dbReference>
<evidence type="ECO:0000313" key="4">
    <source>
        <dbReference type="Proteomes" id="UP000254925"/>
    </source>
</evidence>
<dbReference type="AlphaFoldDB" id="A0A370HNY4"/>
<comment type="similarity">
    <text evidence="1">Belongs to the AHA1 family.</text>
</comment>
<dbReference type="OrthoDB" id="9800600at2"/>
<dbReference type="EMBL" id="QQBB01000003">
    <property type="protein sequence ID" value="RDI60228.1"/>
    <property type="molecule type" value="Genomic_DNA"/>
</dbReference>
<proteinExistence type="inferred from homology"/>
<accession>A0A370HNY4</accession>
<evidence type="ECO:0000259" key="2">
    <source>
        <dbReference type="Pfam" id="PF08327"/>
    </source>
</evidence>
<name>A0A370HNY4_9HYPH</name>
<dbReference type="Proteomes" id="UP000254925">
    <property type="component" value="Unassembled WGS sequence"/>
</dbReference>
<feature type="domain" description="Activator of Hsp90 ATPase homologue 1/2-like C-terminal" evidence="2">
    <location>
        <begin position="13"/>
        <end position="146"/>
    </location>
</feature>
<keyword evidence="4" id="KW-1185">Reference proteome</keyword>
<dbReference type="InterPro" id="IPR013538">
    <property type="entry name" value="ASHA1/2-like_C"/>
</dbReference>
<dbReference type="Pfam" id="PF08327">
    <property type="entry name" value="AHSA1"/>
    <property type="match status" value="1"/>
</dbReference>
<reference evidence="3 4" key="1">
    <citation type="submission" date="2018-07" db="EMBL/GenBank/DDBJ databases">
        <title>Genomic Encyclopedia of Type Strains, Phase IV (KMG-IV): sequencing the most valuable type-strain genomes for metagenomic binning, comparative biology and taxonomic classification.</title>
        <authorList>
            <person name="Goeker M."/>
        </authorList>
    </citation>
    <scope>NUCLEOTIDE SEQUENCE [LARGE SCALE GENOMIC DNA]</scope>
    <source>
        <strain evidence="3 4">DSM 14364</strain>
    </source>
</reference>
<sequence length="152" mass="16963">MSDRIERTVELSAPVERVWRALTDHHEFGRWFRVDLDSPFTVGRTTTGRMTYPGYEGVKWQAVVETMEAPRLFAFRWPHPADPFADDPDAPTTLVEFRLSPGPGGTLLTIVESGFEALPGDRRAEAMRGNEGGWKEQAGNIKAHVEGSLAHS</sequence>
<protein>
    <submittedName>
        <fullName evidence="3">Uncharacterized protein YndB with AHSA1/START domain</fullName>
    </submittedName>
</protein>
<gene>
    <name evidence="3" type="ORF">DES45_103490</name>
</gene>
<dbReference type="SUPFAM" id="SSF55961">
    <property type="entry name" value="Bet v1-like"/>
    <property type="match status" value="1"/>
</dbReference>
<dbReference type="CDD" id="cd08898">
    <property type="entry name" value="SRPBCC_CalC_Aha1-like_5"/>
    <property type="match status" value="1"/>
</dbReference>
<organism evidence="3 4">
    <name type="scientific">Microvirga subterranea</name>
    <dbReference type="NCBI Taxonomy" id="186651"/>
    <lineage>
        <taxon>Bacteria</taxon>
        <taxon>Pseudomonadati</taxon>
        <taxon>Pseudomonadota</taxon>
        <taxon>Alphaproteobacteria</taxon>
        <taxon>Hyphomicrobiales</taxon>
        <taxon>Methylobacteriaceae</taxon>
        <taxon>Microvirga</taxon>
    </lineage>
</organism>
<dbReference type="RefSeq" id="WP_114769916.1">
    <property type="nucleotide sequence ID" value="NZ_QQBB01000003.1"/>
</dbReference>
<evidence type="ECO:0000256" key="1">
    <source>
        <dbReference type="ARBA" id="ARBA00006817"/>
    </source>
</evidence>